<reference evidence="2 3" key="1">
    <citation type="submission" date="2020-10" db="EMBL/GenBank/DDBJ databases">
        <title>Complete genome sequence of Corynebacterium massiliense DSM 45435, type strain of Corynebacterium massiliense.</title>
        <authorList>
            <person name="Busche T."/>
            <person name="Kalinowski J."/>
            <person name="Ruckert C."/>
        </authorList>
    </citation>
    <scope>NUCLEOTIDE SEQUENCE [LARGE SCALE GENOMIC DNA]</scope>
    <source>
        <strain evidence="2 3">DSM 45435</strain>
    </source>
</reference>
<dbReference type="PROSITE" id="PS50405">
    <property type="entry name" value="GST_CTER"/>
    <property type="match status" value="1"/>
</dbReference>
<evidence type="ECO:0000313" key="3">
    <source>
        <dbReference type="Proteomes" id="UP001220064"/>
    </source>
</evidence>
<dbReference type="InterPro" id="IPR040079">
    <property type="entry name" value="Glutathione_S-Trfase"/>
</dbReference>
<dbReference type="EC" id="1.8.-.-" evidence="2"/>
<dbReference type="Pfam" id="PF13410">
    <property type="entry name" value="GST_C_2"/>
    <property type="match status" value="1"/>
</dbReference>
<evidence type="ECO:0000313" key="2">
    <source>
        <dbReference type="EMBL" id="WCZ32376.1"/>
    </source>
</evidence>
<organism evidence="2 3">
    <name type="scientific">Corynebacterium massiliense DSM 45435</name>
    <dbReference type="NCBI Taxonomy" id="1121364"/>
    <lineage>
        <taxon>Bacteria</taxon>
        <taxon>Bacillati</taxon>
        <taxon>Actinomycetota</taxon>
        <taxon>Actinomycetes</taxon>
        <taxon>Mycobacteriales</taxon>
        <taxon>Corynebacteriaceae</taxon>
        <taxon>Corynebacterium</taxon>
    </lineage>
</organism>
<dbReference type="InterPro" id="IPR036282">
    <property type="entry name" value="Glutathione-S-Trfase_C_sf"/>
</dbReference>
<dbReference type="InterPro" id="IPR010987">
    <property type="entry name" value="Glutathione-S-Trfase_C-like"/>
</dbReference>
<dbReference type="Proteomes" id="UP001220064">
    <property type="component" value="Chromosome"/>
</dbReference>
<dbReference type="InterPro" id="IPR016639">
    <property type="entry name" value="GST_Omega/GSH"/>
</dbReference>
<dbReference type="PANTHER" id="PTHR32419:SF6">
    <property type="entry name" value="GLUTATHIONE S-TRANSFERASE OMEGA-LIKE 1-RELATED"/>
    <property type="match status" value="1"/>
</dbReference>
<proteinExistence type="predicted"/>
<dbReference type="InterPro" id="IPR047047">
    <property type="entry name" value="GST_Omega-like_C"/>
</dbReference>
<accession>A0ABY7U6P9</accession>
<dbReference type="PANTHER" id="PTHR32419">
    <property type="entry name" value="GLUTATHIONYL-HYDROQUINONE REDUCTASE"/>
    <property type="match status" value="1"/>
</dbReference>
<evidence type="ECO:0000259" key="1">
    <source>
        <dbReference type="PROSITE" id="PS50405"/>
    </source>
</evidence>
<gene>
    <name evidence="2" type="primary">yqjG</name>
    <name evidence="2" type="ORF">CMASS_04630</name>
</gene>
<dbReference type="SFLD" id="SFLDG01206">
    <property type="entry name" value="Xi.1"/>
    <property type="match status" value="1"/>
</dbReference>
<feature type="domain" description="GST C-terminal" evidence="1">
    <location>
        <begin position="198"/>
        <end position="322"/>
    </location>
</feature>
<sequence length="386" mass="43937">MRAIVAHTHCFRIYIHYVERTEESDMPSQSDNPEWAGDAHNAADGEYVRDTAYIADRVSPSVRTVTARGDGTFAWPMDAGRYRLIGARACPWAHRSIITRRLVGLESSISLGLASPTHDKRSWDFSLDPGGVDPVLKIPRLQEAYFRRFPDYPRGITVPALVEEESGKVVTNDFPTLVRDFITEWTDFHRAGAPDLYPAQHAAEMEKINDYIYKNVNNGVYRCGFAGTQSDYEDAYHRLWEALDWVEERLGSQRYLVGEHVTETDVRLFVTLIRFDPVYYGHFKASRHKTSEMPNIRGYLQELFQLPGFGDTTDFTEIKQHYYIVHKEVNPTQVVPVGPDMSWLAESHDRDRFGGSPFADGVVLPEYGALPAGEEVKNPEDFQALP</sequence>
<dbReference type="GO" id="GO:0016491">
    <property type="term" value="F:oxidoreductase activity"/>
    <property type="evidence" value="ECO:0007669"/>
    <property type="project" value="UniProtKB-KW"/>
</dbReference>
<name>A0ABY7U6P9_9CORY</name>
<dbReference type="SFLD" id="SFLDG01148">
    <property type="entry name" value="Xi_(cytGST)"/>
    <property type="match status" value="1"/>
</dbReference>
<dbReference type="SFLD" id="SFLDS00019">
    <property type="entry name" value="Glutathione_Transferase_(cytos"/>
    <property type="match status" value="1"/>
</dbReference>
<protein>
    <submittedName>
        <fullName evidence="2">Glutathionyl-hydroquinone reductase YqjG</fullName>
        <ecNumber evidence="2">1.8.-.-</ecNumber>
    </submittedName>
</protein>
<keyword evidence="2" id="KW-0560">Oxidoreductase</keyword>
<dbReference type="Gene3D" id="3.40.30.10">
    <property type="entry name" value="Glutaredoxin"/>
    <property type="match status" value="1"/>
</dbReference>
<dbReference type="SUPFAM" id="SSF47616">
    <property type="entry name" value="GST C-terminal domain-like"/>
    <property type="match status" value="1"/>
</dbReference>
<dbReference type="Gene3D" id="1.20.1050.10">
    <property type="match status" value="1"/>
</dbReference>
<dbReference type="CDD" id="cd03190">
    <property type="entry name" value="GST_C_Omega_like"/>
    <property type="match status" value="1"/>
</dbReference>
<keyword evidence="3" id="KW-1185">Reference proteome</keyword>
<dbReference type="EMBL" id="CP063189">
    <property type="protein sequence ID" value="WCZ32376.1"/>
    <property type="molecule type" value="Genomic_DNA"/>
</dbReference>